<sequence>MGRAIRSKDSPASSRRIGKHVKVETKPVASLLPKKWRVSSSAMSRKGKEVLCVKTPFDRVGCRTEEASVAYQQNFSIRLPKGNFQYYNTHMIDKSVIEREMHVEKSDRNHVMDMKNLVMMGLVFVEVGRRWVDKGPNKDQSGEGDGDREDVSDDEDEESGEVDPVPILDSEVQVIESAAIESLEERDYEQSENLDSVNTPPAKEVNTPPAEDKNNEVVDSIIEEVVKDLMKHGYGHCDSIEGREANTPPVERVGKVNVESTQNETKLFPTYTMVQQINGAISKIGGDVGAGMHTVHKDMSTLLKKASELGKKAETSKKMMKEFIDRLDRWWKNAIGL</sequence>
<feature type="region of interest" description="Disordered" evidence="1">
    <location>
        <begin position="133"/>
        <end position="171"/>
    </location>
</feature>
<evidence type="ECO:0000313" key="3">
    <source>
        <dbReference type="Proteomes" id="UP001419268"/>
    </source>
</evidence>
<feature type="region of interest" description="Disordered" evidence="1">
    <location>
        <begin position="183"/>
        <end position="215"/>
    </location>
</feature>
<reference evidence="2 3" key="1">
    <citation type="submission" date="2024-01" db="EMBL/GenBank/DDBJ databases">
        <title>Genome assemblies of Stephania.</title>
        <authorList>
            <person name="Yang L."/>
        </authorList>
    </citation>
    <scope>NUCLEOTIDE SEQUENCE [LARGE SCALE GENOMIC DNA]</scope>
    <source>
        <strain evidence="2">JXDWG</strain>
        <tissue evidence="2">Leaf</tissue>
    </source>
</reference>
<accession>A0AAP0KSM9</accession>
<protein>
    <submittedName>
        <fullName evidence="2">Uncharacterized protein</fullName>
    </submittedName>
</protein>
<evidence type="ECO:0000256" key="1">
    <source>
        <dbReference type="SAM" id="MobiDB-lite"/>
    </source>
</evidence>
<feature type="compositionally biased region" description="Acidic residues" evidence="1">
    <location>
        <begin position="142"/>
        <end position="161"/>
    </location>
</feature>
<dbReference type="EMBL" id="JBBNAG010000002">
    <property type="protein sequence ID" value="KAK9157490.1"/>
    <property type="molecule type" value="Genomic_DNA"/>
</dbReference>
<organism evidence="2 3">
    <name type="scientific">Stephania cephalantha</name>
    <dbReference type="NCBI Taxonomy" id="152367"/>
    <lineage>
        <taxon>Eukaryota</taxon>
        <taxon>Viridiplantae</taxon>
        <taxon>Streptophyta</taxon>
        <taxon>Embryophyta</taxon>
        <taxon>Tracheophyta</taxon>
        <taxon>Spermatophyta</taxon>
        <taxon>Magnoliopsida</taxon>
        <taxon>Ranunculales</taxon>
        <taxon>Menispermaceae</taxon>
        <taxon>Menispermoideae</taxon>
        <taxon>Cissampelideae</taxon>
        <taxon>Stephania</taxon>
    </lineage>
</organism>
<name>A0AAP0KSM9_9MAGN</name>
<dbReference type="Proteomes" id="UP001419268">
    <property type="component" value="Unassembled WGS sequence"/>
</dbReference>
<dbReference type="AlphaFoldDB" id="A0AAP0KSM9"/>
<gene>
    <name evidence="2" type="ORF">Scep_004064</name>
</gene>
<proteinExistence type="predicted"/>
<feature type="region of interest" description="Disordered" evidence="1">
    <location>
        <begin position="1"/>
        <end position="20"/>
    </location>
</feature>
<evidence type="ECO:0000313" key="2">
    <source>
        <dbReference type="EMBL" id="KAK9157490.1"/>
    </source>
</evidence>
<comment type="caution">
    <text evidence="2">The sequence shown here is derived from an EMBL/GenBank/DDBJ whole genome shotgun (WGS) entry which is preliminary data.</text>
</comment>
<keyword evidence="3" id="KW-1185">Reference proteome</keyword>